<proteinExistence type="predicted"/>
<dbReference type="EMBL" id="WMLB01000041">
    <property type="protein sequence ID" value="MTH70065.1"/>
    <property type="molecule type" value="Genomic_DNA"/>
</dbReference>
<evidence type="ECO:0000313" key="4">
    <source>
        <dbReference type="Proteomes" id="UP000433071"/>
    </source>
</evidence>
<dbReference type="AlphaFoldDB" id="A0A6I3MA37"/>
<dbReference type="OrthoDB" id="4981342at2"/>
<feature type="domain" description="Putative amidase" evidence="2">
    <location>
        <begin position="90"/>
        <end position="236"/>
    </location>
</feature>
<evidence type="ECO:0000256" key="1">
    <source>
        <dbReference type="SAM" id="MobiDB-lite"/>
    </source>
</evidence>
<dbReference type="RefSeq" id="WP_155053089.1">
    <property type="nucleotide sequence ID" value="NZ_BAAAIB010000001.1"/>
</dbReference>
<evidence type="ECO:0000259" key="2">
    <source>
        <dbReference type="Pfam" id="PF12671"/>
    </source>
</evidence>
<reference evidence="3 4" key="1">
    <citation type="submission" date="2019-11" db="EMBL/GenBank/DDBJ databases">
        <title>Agromyces kandeliae sp. nov., isolated from mangrove soil.</title>
        <authorList>
            <person name="Wang R."/>
        </authorList>
    </citation>
    <scope>NUCLEOTIDE SEQUENCE [LARGE SCALE GENOMIC DNA]</scope>
    <source>
        <strain evidence="3 4">JCM 11433</strain>
    </source>
</reference>
<keyword evidence="4" id="KW-1185">Reference proteome</keyword>
<sequence>MPRTRTPSRRAVATLLGVAALGALCLTGCGGVPPLPPQVASADSASPTRSSGIDADDGESSDDDSGSDVADLGTEPDLVADETSDPDVVAQLDYALAYWSDYNVEEWGVLEGNDCVNFASQALVARGWTQTAEWNHGGDPYASTASWRSSTAMHDWLSRHPELATPLADSQRDEVQLGDIVQFDWDRSGDRDHTGIVTRIERGDGETRISFAGHTKDSDYRDVDVAITQEHPGAEVYYWRLAG</sequence>
<evidence type="ECO:0000313" key="3">
    <source>
        <dbReference type="EMBL" id="MTH70065.1"/>
    </source>
</evidence>
<comment type="caution">
    <text evidence="3">The sequence shown here is derived from an EMBL/GenBank/DDBJ whole genome shotgun (WGS) entry which is preliminary data.</text>
</comment>
<dbReference type="Proteomes" id="UP000433071">
    <property type="component" value="Unassembled WGS sequence"/>
</dbReference>
<dbReference type="PANTHER" id="PTHR40032:SF1">
    <property type="entry name" value="EXPORTED PROTEIN"/>
    <property type="match status" value="1"/>
</dbReference>
<dbReference type="InterPro" id="IPR024301">
    <property type="entry name" value="Amidase_6"/>
</dbReference>
<feature type="region of interest" description="Disordered" evidence="1">
    <location>
        <begin position="35"/>
        <end position="85"/>
    </location>
</feature>
<dbReference type="PANTHER" id="PTHR40032">
    <property type="entry name" value="EXPORTED PROTEIN-RELATED"/>
    <property type="match status" value="1"/>
</dbReference>
<organism evidence="3 4">
    <name type="scientific">Agromyces bracchium</name>
    <dbReference type="NCBI Taxonomy" id="88376"/>
    <lineage>
        <taxon>Bacteria</taxon>
        <taxon>Bacillati</taxon>
        <taxon>Actinomycetota</taxon>
        <taxon>Actinomycetes</taxon>
        <taxon>Micrococcales</taxon>
        <taxon>Microbacteriaceae</taxon>
        <taxon>Agromyces</taxon>
    </lineage>
</organism>
<feature type="compositionally biased region" description="Acidic residues" evidence="1">
    <location>
        <begin position="54"/>
        <end position="66"/>
    </location>
</feature>
<accession>A0A6I3MA37</accession>
<gene>
    <name evidence="3" type="ORF">GJ743_16975</name>
</gene>
<dbReference type="Pfam" id="PF12671">
    <property type="entry name" value="Amidase_6"/>
    <property type="match status" value="1"/>
</dbReference>
<protein>
    <submittedName>
        <fullName evidence="3">CHAP domain-containing protein</fullName>
    </submittedName>
</protein>
<name>A0A6I3MA37_9MICO</name>